<evidence type="ECO:0000256" key="1">
    <source>
        <dbReference type="ARBA" id="ARBA00006432"/>
    </source>
</evidence>
<accession>A0A023X564</accession>
<proteinExistence type="inferred from homology"/>
<dbReference type="InterPro" id="IPR042099">
    <property type="entry name" value="ANL_N_sf"/>
</dbReference>
<organism evidence="5 7">
    <name type="scientific">Rubrobacter radiotolerans</name>
    <name type="common">Arthrobacter radiotolerans</name>
    <dbReference type="NCBI Taxonomy" id="42256"/>
    <lineage>
        <taxon>Bacteria</taxon>
        <taxon>Bacillati</taxon>
        <taxon>Actinomycetota</taxon>
        <taxon>Rubrobacteria</taxon>
        <taxon>Rubrobacterales</taxon>
        <taxon>Rubrobacteraceae</taxon>
        <taxon>Rubrobacter</taxon>
    </lineage>
</organism>
<dbReference type="Proteomes" id="UP001281130">
    <property type="component" value="Unassembled WGS sequence"/>
</dbReference>
<dbReference type="PATRIC" id="fig|42256.3.peg.2121"/>
<dbReference type="Pfam" id="PF00501">
    <property type="entry name" value="AMP-binding"/>
    <property type="match status" value="1"/>
</dbReference>
<evidence type="ECO:0000313" key="7">
    <source>
        <dbReference type="Proteomes" id="UP000025229"/>
    </source>
</evidence>
<evidence type="ECO:0000313" key="5">
    <source>
        <dbReference type="EMBL" id="AHY47366.1"/>
    </source>
</evidence>
<dbReference type="EMBL" id="CP007514">
    <property type="protein sequence ID" value="AHY47366.1"/>
    <property type="molecule type" value="Genomic_DNA"/>
</dbReference>
<dbReference type="InterPro" id="IPR050237">
    <property type="entry name" value="ATP-dep_AMP-bd_enzyme"/>
</dbReference>
<dbReference type="PROSITE" id="PS00455">
    <property type="entry name" value="AMP_BINDING"/>
    <property type="match status" value="1"/>
</dbReference>
<protein>
    <submittedName>
        <fullName evidence="6">AMP-binding protein</fullName>
    </submittedName>
    <submittedName>
        <fullName evidence="5">Acyl-CoA synthetases (AMP-forming)/AMP-acid ligases II</fullName>
    </submittedName>
</protein>
<dbReference type="STRING" id="42256.RradSPS_2083"/>
<dbReference type="InterPro" id="IPR045851">
    <property type="entry name" value="AMP-bd_C_sf"/>
</dbReference>
<dbReference type="Gene3D" id="3.30.300.30">
    <property type="match status" value="1"/>
</dbReference>
<name>A0A023X564_RUBRA</name>
<dbReference type="Proteomes" id="UP000025229">
    <property type="component" value="Chromosome"/>
</dbReference>
<dbReference type="InterPro" id="IPR025110">
    <property type="entry name" value="AMP-bd_C"/>
</dbReference>
<dbReference type="eggNOG" id="COG0318">
    <property type="taxonomic scope" value="Bacteria"/>
</dbReference>
<dbReference type="OrthoDB" id="9803968at2"/>
<dbReference type="Gene3D" id="3.40.50.12780">
    <property type="entry name" value="N-terminal domain of ligase-like"/>
    <property type="match status" value="1"/>
</dbReference>
<feature type="domain" description="AMP-dependent synthetase/ligase" evidence="3">
    <location>
        <begin position="34"/>
        <end position="423"/>
    </location>
</feature>
<gene>
    <name evidence="5" type="ORF">RradSPS_2083</name>
    <name evidence="6" type="ORF">SIL72_12130</name>
</gene>
<dbReference type="AlphaFoldDB" id="A0A023X564"/>
<keyword evidence="2 5" id="KW-0436">Ligase</keyword>
<dbReference type="RefSeq" id="WP_038682543.1">
    <property type="nucleotide sequence ID" value="NZ_CP007514.1"/>
</dbReference>
<dbReference type="Pfam" id="PF13193">
    <property type="entry name" value="AMP-binding_C"/>
    <property type="match status" value="1"/>
</dbReference>
<dbReference type="PANTHER" id="PTHR43767:SF1">
    <property type="entry name" value="NONRIBOSOMAL PEPTIDE SYNTHASE PES1 (EUROFUNG)-RELATED"/>
    <property type="match status" value="1"/>
</dbReference>
<dbReference type="KEGG" id="rrd:RradSPS_2083"/>
<keyword evidence="7" id="KW-1185">Reference proteome</keyword>
<dbReference type="HOGENOM" id="CLU_000022_59_7_11"/>
<dbReference type="EMBL" id="JAWXXX010000001">
    <property type="protein sequence ID" value="MDX5894770.1"/>
    <property type="molecule type" value="Genomic_DNA"/>
</dbReference>
<dbReference type="InterPro" id="IPR000873">
    <property type="entry name" value="AMP-dep_synth/lig_dom"/>
</dbReference>
<dbReference type="PANTHER" id="PTHR43767">
    <property type="entry name" value="LONG-CHAIN-FATTY-ACID--COA LIGASE"/>
    <property type="match status" value="1"/>
</dbReference>
<dbReference type="GO" id="GO:0016878">
    <property type="term" value="F:acid-thiol ligase activity"/>
    <property type="evidence" value="ECO:0007669"/>
    <property type="project" value="UniProtKB-ARBA"/>
</dbReference>
<dbReference type="InterPro" id="IPR020845">
    <property type="entry name" value="AMP-binding_CS"/>
</dbReference>
<dbReference type="SUPFAM" id="SSF56801">
    <property type="entry name" value="Acetyl-CoA synthetase-like"/>
    <property type="match status" value="1"/>
</dbReference>
<comment type="similarity">
    <text evidence="1">Belongs to the ATP-dependent AMP-binding enzyme family.</text>
</comment>
<reference evidence="6" key="2">
    <citation type="submission" date="2023-11" db="EMBL/GenBank/DDBJ databases">
        <title>MicrobeMod: A computational toolkit for identifying prokaryotic methylation and restriction-modification with nanopore sequencing.</title>
        <authorList>
            <person name="Crits-Christoph A."/>
            <person name="Kang S.C."/>
            <person name="Lee H."/>
            <person name="Ostrov N."/>
        </authorList>
    </citation>
    <scope>NUCLEOTIDE SEQUENCE</scope>
    <source>
        <strain evidence="6">ATCC 51242</strain>
    </source>
</reference>
<evidence type="ECO:0000259" key="3">
    <source>
        <dbReference type="Pfam" id="PF00501"/>
    </source>
</evidence>
<feature type="domain" description="AMP-binding enzyme C-terminal" evidence="4">
    <location>
        <begin position="473"/>
        <end position="548"/>
    </location>
</feature>
<evidence type="ECO:0000259" key="4">
    <source>
        <dbReference type="Pfam" id="PF13193"/>
    </source>
</evidence>
<evidence type="ECO:0000313" key="6">
    <source>
        <dbReference type="EMBL" id="MDX5894770.1"/>
    </source>
</evidence>
<sequence length="560" mass="61309">MASSVYAAKPWLKLYADHVPEALPEPEKSMVDLFEESAKRVPNTDAVRYFEERISYRELDDLASRFARVLADRGVEKGDRLAVYTQNNPQFLVATYGAWKRGAAVVPLNPMFKAREVDYHLNDSGAKVLVCLESLYGSVAREVVPATAVEHVFTTSELDFLPEGYERPNLAASRRTGPGEGAEDLLEAIRSSPEPDGSEKVDTGPEDTALIVYTSGTTGRPKGAVSLHRNVAYNAETYRTWTSLDDEDSVLGVAPLFHITGLVGHVAVAGLAGIPLVLYHRPDPQETLRLIELWQPTFTVGAITVFLSLMNAPGARYDALASMTKVYSGGAPIAPSITEQFERKFDVYIHNIYGLTESNSPTHAVPLDARAPVDGNSGALSVGVPVPGCEARLVSLEDPSEPVPVGESGEFAAKGPMIFSHYWEKPEATEAAFHDGFFLTGDVAVMDEQGYFYIVDRKKDMINVSGYKVWPREVEDTLYTHPAVREAAVIGVPDSYRGETVKAFVALKEGSVATEDDIIAHCKENLAAYKYPRSVEFLDEVPKTATGKFLRRELRTGARG</sequence>
<reference evidence="5 7" key="1">
    <citation type="submission" date="2014-03" db="EMBL/GenBank/DDBJ databases">
        <title>Complete genome sequence of the Radio-Resistant Rubrobacter radiotolerans RSPS-4.</title>
        <authorList>
            <person name="Egas C.C."/>
            <person name="Barroso C.C."/>
            <person name="Froufe H.J.C."/>
            <person name="Pacheco J.J."/>
            <person name="Albuquerque L.L."/>
            <person name="da Costa M.M.S."/>
        </authorList>
    </citation>
    <scope>NUCLEOTIDE SEQUENCE [LARGE SCALE GENOMIC DNA]</scope>
    <source>
        <strain evidence="5 7">RSPS-4</strain>
    </source>
</reference>
<evidence type="ECO:0000256" key="2">
    <source>
        <dbReference type="ARBA" id="ARBA00022598"/>
    </source>
</evidence>
<dbReference type="FunFam" id="3.30.300.30:FF:000008">
    <property type="entry name" value="2,3-dihydroxybenzoate-AMP ligase"/>
    <property type="match status" value="1"/>
</dbReference>